<dbReference type="PIRSF" id="PIRSF000105">
    <property type="entry name" value="HCDH"/>
    <property type="match status" value="1"/>
</dbReference>
<dbReference type="SUPFAM" id="SSF51735">
    <property type="entry name" value="NAD(P)-binding Rossmann-fold domains"/>
    <property type="match status" value="1"/>
</dbReference>
<dbReference type="GO" id="GO:0070403">
    <property type="term" value="F:NAD+ binding"/>
    <property type="evidence" value="ECO:0007669"/>
    <property type="project" value="InterPro"/>
</dbReference>
<dbReference type="GO" id="GO:0008691">
    <property type="term" value="F:3-hydroxybutyryl-CoA dehydrogenase activity"/>
    <property type="evidence" value="ECO:0007669"/>
    <property type="project" value="TreeGrafter"/>
</dbReference>
<dbReference type="EC" id="1.1.1.35" evidence="4"/>
<dbReference type="SUPFAM" id="SSF48179">
    <property type="entry name" value="6-phosphogluconate dehydrogenase C-terminal domain-like"/>
    <property type="match status" value="1"/>
</dbReference>
<feature type="domain" description="3-hydroxyacyl-CoA dehydrogenase C-terminal" evidence="2">
    <location>
        <begin position="189"/>
        <end position="284"/>
    </location>
</feature>
<gene>
    <name evidence="4" type="ORF">SCFA_1240002</name>
</gene>
<dbReference type="GO" id="GO:0003857">
    <property type="term" value="F:(3S)-3-hydroxyacyl-CoA dehydrogenase (NAD+) activity"/>
    <property type="evidence" value="ECO:0007669"/>
    <property type="project" value="UniProtKB-EC"/>
</dbReference>
<evidence type="ECO:0000256" key="1">
    <source>
        <dbReference type="ARBA" id="ARBA00023002"/>
    </source>
</evidence>
<sequence>MDNVKRVGVVGAGMMGAEIALCFATSGFSVVIHEISMELAQRAKERLGGVLDKSIKKGKMTEGDKAASLDRISLTDKFDGFEDVDVVVEAVFEDLNTKKEVFSRLDALCKPECIFATNTSSLPITLLATSVGPERIGKFLGAHFFSPAFVMKLVEVIPALDTDESTVEFMMECCRKIGKEPVRVKDVAGFAVNRLLHAMWVEACRLLEEGVASPEDIDTACKYGLGHPIGPFALMDLTSNDLNLKVQQILFDAYGERFRPRPILKQLVDAKHLGRKTGRGWYTYDK</sequence>
<dbReference type="EMBL" id="CAADRM010000029">
    <property type="protein sequence ID" value="VFU12072.1"/>
    <property type="molecule type" value="Genomic_DNA"/>
</dbReference>
<dbReference type="GO" id="GO:0006635">
    <property type="term" value="P:fatty acid beta-oxidation"/>
    <property type="evidence" value="ECO:0007669"/>
    <property type="project" value="TreeGrafter"/>
</dbReference>
<protein>
    <submittedName>
        <fullName evidence="4">3-hydroxybutyryl-CoA dehydrogenase</fullName>
        <ecNumber evidence="4">1.1.1.35</ecNumber>
    </submittedName>
</protein>
<reference evidence="4" key="1">
    <citation type="submission" date="2019-03" db="EMBL/GenBank/DDBJ databases">
        <authorList>
            <person name="Hao L."/>
        </authorList>
    </citation>
    <scope>NUCLEOTIDE SEQUENCE</scope>
</reference>
<accession>A0A485LW54</accession>
<dbReference type="FunFam" id="3.40.50.720:FF:000009">
    <property type="entry name" value="Fatty oxidation complex, alpha subunit"/>
    <property type="match status" value="1"/>
</dbReference>
<dbReference type="PANTHER" id="PTHR48075">
    <property type="entry name" value="3-HYDROXYACYL-COA DEHYDROGENASE FAMILY PROTEIN"/>
    <property type="match status" value="1"/>
</dbReference>
<dbReference type="InterPro" id="IPR036291">
    <property type="entry name" value="NAD(P)-bd_dom_sf"/>
</dbReference>
<organism evidence="4">
    <name type="scientific">anaerobic digester metagenome</name>
    <dbReference type="NCBI Taxonomy" id="1263854"/>
    <lineage>
        <taxon>unclassified sequences</taxon>
        <taxon>metagenomes</taxon>
        <taxon>ecological metagenomes</taxon>
    </lineage>
</organism>
<evidence type="ECO:0000259" key="2">
    <source>
        <dbReference type="Pfam" id="PF00725"/>
    </source>
</evidence>
<dbReference type="InterPro" id="IPR006176">
    <property type="entry name" value="3-OHacyl-CoA_DH_NAD-bd"/>
</dbReference>
<dbReference type="Gene3D" id="1.10.1040.10">
    <property type="entry name" value="N-(1-d-carboxylethyl)-l-norvaline Dehydrogenase, domain 2"/>
    <property type="match status" value="1"/>
</dbReference>
<keyword evidence="1 4" id="KW-0560">Oxidoreductase</keyword>
<dbReference type="InterPro" id="IPR013328">
    <property type="entry name" value="6PGD_dom2"/>
</dbReference>
<dbReference type="AlphaFoldDB" id="A0A485LW54"/>
<evidence type="ECO:0000313" key="4">
    <source>
        <dbReference type="EMBL" id="VFU12072.1"/>
    </source>
</evidence>
<dbReference type="Gene3D" id="3.40.50.720">
    <property type="entry name" value="NAD(P)-binding Rossmann-like Domain"/>
    <property type="match status" value="1"/>
</dbReference>
<dbReference type="InterPro" id="IPR022694">
    <property type="entry name" value="3-OHacyl-CoA_DH"/>
</dbReference>
<dbReference type="InterPro" id="IPR006108">
    <property type="entry name" value="3HC_DH_C"/>
</dbReference>
<dbReference type="InterPro" id="IPR008927">
    <property type="entry name" value="6-PGluconate_DH-like_C_sf"/>
</dbReference>
<dbReference type="Pfam" id="PF00725">
    <property type="entry name" value="3HCDH"/>
    <property type="match status" value="1"/>
</dbReference>
<evidence type="ECO:0000259" key="3">
    <source>
        <dbReference type="Pfam" id="PF02737"/>
    </source>
</evidence>
<proteinExistence type="predicted"/>
<feature type="domain" description="3-hydroxyacyl-CoA dehydrogenase NAD binding" evidence="3">
    <location>
        <begin position="7"/>
        <end position="187"/>
    </location>
</feature>
<dbReference type="PANTHER" id="PTHR48075:SF5">
    <property type="entry name" value="3-HYDROXYBUTYRYL-COA DEHYDROGENASE"/>
    <property type="match status" value="1"/>
</dbReference>
<name>A0A485LW54_9ZZZZ</name>
<dbReference type="Pfam" id="PF02737">
    <property type="entry name" value="3HCDH_N"/>
    <property type="match status" value="1"/>
</dbReference>